<organism evidence="10 11">
    <name type="scientific">Hydrogenophilus thermoluteolus</name>
    <name type="common">Pseudomonas hydrogenothermophila</name>
    <dbReference type="NCBI Taxonomy" id="297"/>
    <lineage>
        <taxon>Bacteria</taxon>
        <taxon>Pseudomonadati</taxon>
        <taxon>Pseudomonadota</taxon>
        <taxon>Hydrogenophilia</taxon>
        <taxon>Hydrogenophilales</taxon>
        <taxon>Hydrogenophilaceae</taxon>
        <taxon>Hydrogenophilus</taxon>
    </lineage>
</organism>
<accession>A0A2Z6DXG0</accession>
<dbReference type="NCBIfam" id="TIGR01222">
    <property type="entry name" value="minC"/>
    <property type="match status" value="1"/>
</dbReference>
<evidence type="ECO:0000313" key="10">
    <source>
        <dbReference type="EMBL" id="BBD77161.1"/>
    </source>
</evidence>
<feature type="region of interest" description="Disordered" evidence="7">
    <location>
        <begin position="122"/>
        <end position="147"/>
    </location>
</feature>
<evidence type="ECO:0000259" key="9">
    <source>
        <dbReference type="Pfam" id="PF05209"/>
    </source>
</evidence>
<gene>
    <name evidence="6 10" type="primary">minC</name>
    <name evidence="10" type="ORF">HPTL_0893</name>
</gene>
<dbReference type="Gene3D" id="3.30.70.260">
    <property type="match status" value="1"/>
</dbReference>
<dbReference type="KEGG" id="htl:HPTL_0893"/>
<keyword evidence="11" id="KW-1185">Reference proteome</keyword>
<keyword evidence="4 6" id="KW-0131">Cell cycle</keyword>
<evidence type="ECO:0000259" key="8">
    <source>
        <dbReference type="Pfam" id="PF03775"/>
    </source>
</evidence>
<dbReference type="HAMAP" id="MF_00267">
    <property type="entry name" value="MinC"/>
    <property type="match status" value="1"/>
</dbReference>
<dbReference type="Pfam" id="PF05209">
    <property type="entry name" value="MinC_N"/>
    <property type="match status" value="1"/>
</dbReference>
<reference evidence="10 11" key="1">
    <citation type="submission" date="2018-04" db="EMBL/GenBank/DDBJ databases">
        <title>Complete genome sequence of Hydrogenophilus thermoluteolus TH-1.</title>
        <authorList>
            <person name="Arai H."/>
        </authorList>
    </citation>
    <scope>NUCLEOTIDE SEQUENCE [LARGE SCALE GENOMIC DNA]</scope>
    <source>
        <strain evidence="10 11">TH-1</strain>
    </source>
</reference>
<dbReference type="Pfam" id="PF03775">
    <property type="entry name" value="MinC_C"/>
    <property type="match status" value="1"/>
</dbReference>
<dbReference type="GO" id="GO:0000902">
    <property type="term" value="P:cell morphogenesis"/>
    <property type="evidence" value="ECO:0007669"/>
    <property type="project" value="InterPro"/>
</dbReference>
<evidence type="ECO:0000256" key="4">
    <source>
        <dbReference type="ARBA" id="ARBA00023306"/>
    </source>
</evidence>
<dbReference type="OrthoDB" id="9794530at2"/>
<evidence type="ECO:0000256" key="5">
    <source>
        <dbReference type="ARBA" id="ARBA00025606"/>
    </source>
</evidence>
<dbReference type="GO" id="GO:0000917">
    <property type="term" value="P:division septum assembly"/>
    <property type="evidence" value="ECO:0007669"/>
    <property type="project" value="UniProtKB-KW"/>
</dbReference>
<dbReference type="AlphaFoldDB" id="A0A2Z6DXG0"/>
<dbReference type="InterPro" id="IPR016098">
    <property type="entry name" value="CAP/MinC_C"/>
</dbReference>
<evidence type="ECO:0000256" key="6">
    <source>
        <dbReference type="HAMAP-Rule" id="MF_00267"/>
    </source>
</evidence>
<dbReference type="InterPro" id="IPR036145">
    <property type="entry name" value="MinC_C_sf"/>
</dbReference>
<dbReference type="SUPFAM" id="SSF63848">
    <property type="entry name" value="Cell-division inhibitor MinC, C-terminal domain"/>
    <property type="match status" value="1"/>
</dbReference>
<dbReference type="InterPro" id="IPR013033">
    <property type="entry name" value="MinC"/>
</dbReference>
<dbReference type="InterPro" id="IPR005526">
    <property type="entry name" value="Septum_form_inhib_MinC_C"/>
</dbReference>
<dbReference type="PANTHER" id="PTHR34108:SF1">
    <property type="entry name" value="SEPTUM SITE-DETERMINING PROTEIN MINC"/>
    <property type="match status" value="1"/>
</dbReference>
<feature type="domain" description="Septum formation inhibitor MinC C-terminal" evidence="8">
    <location>
        <begin position="148"/>
        <end position="243"/>
    </location>
</feature>
<proteinExistence type="inferred from homology"/>
<dbReference type="EMBL" id="AP018558">
    <property type="protein sequence ID" value="BBD77161.1"/>
    <property type="molecule type" value="Genomic_DNA"/>
</dbReference>
<evidence type="ECO:0000256" key="7">
    <source>
        <dbReference type="SAM" id="MobiDB-lite"/>
    </source>
</evidence>
<comment type="function">
    <text evidence="5 6">Cell division inhibitor that blocks the formation of polar Z ring septums. Rapidly oscillates between the poles of the cell to destabilize FtsZ filaments that have formed before they mature into polar Z rings. Prevents FtsZ polymerization.</text>
</comment>
<dbReference type="Proteomes" id="UP000262004">
    <property type="component" value="Chromosome"/>
</dbReference>
<dbReference type="GO" id="GO:1901891">
    <property type="term" value="P:regulation of cell septum assembly"/>
    <property type="evidence" value="ECO:0007669"/>
    <property type="project" value="InterPro"/>
</dbReference>
<evidence type="ECO:0000256" key="3">
    <source>
        <dbReference type="ARBA" id="ARBA00023210"/>
    </source>
</evidence>
<dbReference type="RefSeq" id="WP_119334921.1">
    <property type="nucleotide sequence ID" value="NZ_AP018558.1"/>
</dbReference>
<sequence>MPEPIVRFTPTNLAGFVVTLAATSPARLADELHKVFAGANRYFAGEVAVLDFSEVPEWPTQVDWAGIAALMRRIGLQPVGVRSVPESFHTALARTNLALLDAIPAERTASPMPQATRAVTPEWNGPLAATPEGAKAEPSESPTSATRIIDRPVRSGQQIHHPDGDVILMNGVNPGGEVIAGGHIICWGPLAGRAIAGAYGLESARIFAQRFQPELVAIAGIFKTFEQGVPSAFSGKPVQVRLEPQSEKTEMRLQFEIIEP</sequence>
<name>A0A2Z6DXG0_HYDTE</name>
<evidence type="ECO:0000313" key="11">
    <source>
        <dbReference type="Proteomes" id="UP000262004"/>
    </source>
</evidence>
<keyword evidence="3 6" id="KW-0717">Septation</keyword>
<dbReference type="InterPro" id="IPR007874">
    <property type="entry name" value="MinC_N"/>
</dbReference>
<protein>
    <recommendedName>
        <fullName evidence="6">Probable septum site-determining protein MinC</fullName>
    </recommendedName>
</protein>
<comment type="subunit">
    <text evidence="6">Interacts with MinD and FtsZ.</text>
</comment>
<evidence type="ECO:0000256" key="1">
    <source>
        <dbReference type="ARBA" id="ARBA00006291"/>
    </source>
</evidence>
<dbReference type="GO" id="GO:0051302">
    <property type="term" value="P:regulation of cell division"/>
    <property type="evidence" value="ECO:0007669"/>
    <property type="project" value="InterPro"/>
</dbReference>
<evidence type="ECO:0000256" key="2">
    <source>
        <dbReference type="ARBA" id="ARBA00022618"/>
    </source>
</evidence>
<dbReference type="PANTHER" id="PTHR34108">
    <property type="entry name" value="SEPTUM SITE-DETERMINING PROTEIN MINC"/>
    <property type="match status" value="1"/>
</dbReference>
<feature type="domain" description="Septum formation inhibitor MinC N-terminal" evidence="9">
    <location>
        <begin position="12"/>
        <end position="78"/>
    </location>
</feature>
<comment type="similarity">
    <text evidence="1 6">Belongs to the MinC family.</text>
</comment>
<keyword evidence="2 6" id="KW-0132">Cell division</keyword>
<dbReference type="Gene3D" id="2.160.20.70">
    <property type="match status" value="1"/>
</dbReference>